<accession>A0A498IGW3</accession>
<gene>
    <name evidence="1" type="ORF">DVH24_036957</name>
</gene>
<reference evidence="1 2" key="1">
    <citation type="submission" date="2018-10" db="EMBL/GenBank/DDBJ databases">
        <title>A high-quality apple genome assembly.</title>
        <authorList>
            <person name="Hu J."/>
        </authorList>
    </citation>
    <scope>NUCLEOTIDE SEQUENCE [LARGE SCALE GENOMIC DNA]</scope>
    <source>
        <strain evidence="2">cv. HFTH1</strain>
        <tissue evidence="1">Young leaf</tissue>
    </source>
</reference>
<evidence type="ECO:0000313" key="1">
    <source>
        <dbReference type="EMBL" id="RXH82616.1"/>
    </source>
</evidence>
<dbReference type="Proteomes" id="UP000290289">
    <property type="component" value="Chromosome 12"/>
</dbReference>
<dbReference type="STRING" id="3750.A0A498IGW3"/>
<sequence>MYAFECLNRIYEAGLGFPEFRALYLLKKGDIHGPHILMIPATLSAIFDPARFVRIVRAHLTDCTFTIADVGDVVALVDGGTNVEELTPELTGGVELEDVGIQSIGMDLKLWRPAAVPCLTPVPEVGRHRCNATSGQDSNLIVTSVMDKGFRVKGLRVKGLGFKGLRVKGLRGSGFRVQGSGFRVQGSGFRVQGSGFRVQGSGFRVQGSGFRVQGSGFRVQGSGFRVQGSGFRVQGSGFRVQGSGLGFRV</sequence>
<dbReference type="EMBL" id="RDQH01000338">
    <property type="protein sequence ID" value="RXH82616.1"/>
    <property type="molecule type" value="Genomic_DNA"/>
</dbReference>
<proteinExistence type="predicted"/>
<evidence type="ECO:0000313" key="2">
    <source>
        <dbReference type="Proteomes" id="UP000290289"/>
    </source>
</evidence>
<dbReference type="AlphaFoldDB" id="A0A498IGW3"/>
<name>A0A498IGW3_MALDO</name>
<comment type="caution">
    <text evidence="1">The sequence shown here is derived from an EMBL/GenBank/DDBJ whole genome shotgun (WGS) entry which is preliminary data.</text>
</comment>
<protein>
    <submittedName>
        <fullName evidence="1">Uncharacterized protein</fullName>
    </submittedName>
</protein>
<keyword evidence="2" id="KW-1185">Reference proteome</keyword>
<organism evidence="1 2">
    <name type="scientific">Malus domestica</name>
    <name type="common">Apple</name>
    <name type="synonym">Pyrus malus</name>
    <dbReference type="NCBI Taxonomy" id="3750"/>
    <lineage>
        <taxon>Eukaryota</taxon>
        <taxon>Viridiplantae</taxon>
        <taxon>Streptophyta</taxon>
        <taxon>Embryophyta</taxon>
        <taxon>Tracheophyta</taxon>
        <taxon>Spermatophyta</taxon>
        <taxon>Magnoliopsida</taxon>
        <taxon>eudicotyledons</taxon>
        <taxon>Gunneridae</taxon>
        <taxon>Pentapetalae</taxon>
        <taxon>rosids</taxon>
        <taxon>fabids</taxon>
        <taxon>Rosales</taxon>
        <taxon>Rosaceae</taxon>
        <taxon>Amygdaloideae</taxon>
        <taxon>Maleae</taxon>
        <taxon>Malus</taxon>
    </lineage>
</organism>